<proteinExistence type="predicted"/>
<reference evidence="1 2" key="1">
    <citation type="submission" date="2020-10" db="EMBL/GenBank/DDBJ databases">
        <title>The Coptis chinensis genome and diversification of protoberbering-type alkaloids.</title>
        <authorList>
            <person name="Wang B."/>
            <person name="Shu S."/>
            <person name="Song C."/>
            <person name="Liu Y."/>
        </authorList>
    </citation>
    <scope>NUCLEOTIDE SEQUENCE [LARGE SCALE GENOMIC DNA]</scope>
    <source>
        <strain evidence="1">HL-2020</strain>
        <tissue evidence="1">Leaf</tissue>
    </source>
</reference>
<evidence type="ECO:0000313" key="1">
    <source>
        <dbReference type="EMBL" id="KAF9600420.1"/>
    </source>
</evidence>
<keyword evidence="2" id="KW-1185">Reference proteome</keyword>
<dbReference type="OrthoDB" id="1304043at2759"/>
<evidence type="ECO:0000313" key="2">
    <source>
        <dbReference type="Proteomes" id="UP000631114"/>
    </source>
</evidence>
<dbReference type="AlphaFoldDB" id="A0A835HJH1"/>
<organism evidence="1 2">
    <name type="scientific">Coptis chinensis</name>
    <dbReference type="NCBI Taxonomy" id="261450"/>
    <lineage>
        <taxon>Eukaryota</taxon>
        <taxon>Viridiplantae</taxon>
        <taxon>Streptophyta</taxon>
        <taxon>Embryophyta</taxon>
        <taxon>Tracheophyta</taxon>
        <taxon>Spermatophyta</taxon>
        <taxon>Magnoliopsida</taxon>
        <taxon>Ranunculales</taxon>
        <taxon>Ranunculaceae</taxon>
        <taxon>Coptidoideae</taxon>
        <taxon>Coptis</taxon>
    </lineage>
</organism>
<protein>
    <submittedName>
        <fullName evidence="1">Uncharacterized protein</fullName>
    </submittedName>
</protein>
<accession>A0A835HJH1</accession>
<dbReference type="Proteomes" id="UP000631114">
    <property type="component" value="Unassembled WGS sequence"/>
</dbReference>
<sequence length="131" mass="14779">MALKQVEEIGSPKRDFKFSKARNQKSVRSNLLEAIAQVHGGSVVSSKDEDGVVRMKIVVKKQDLKNMLEKISGGNNDTRQAPPVQSAFSSVLTLEHRLNIMRKRHVKRVENANKGCRSSWRPMLQSIPEEL</sequence>
<name>A0A835HJH1_9MAGN</name>
<comment type="caution">
    <text evidence="1">The sequence shown here is derived from an EMBL/GenBank/DDBJ whole genome shotgun (WGS) entry which is preliminary data.</text>
</comment>
<dbReference type="EMBL" id="JADFTS010000006">
    <property type="protein sequence ID" value="KAF9600420.1"/>
    <property type="molecule type" value="Genomic_DNA"/>
</dbReference>
<gene>
    <name evidence="1" type="ORF">IFM89_009335</name>
</gene>